<keyword evidence="3" id="KW-1185">Reference proteome</keyword>
<comment type="caution">
    <text evidence="2">The sequence shown here is derived from an EMBL/GenBank/DDBJ whole genome shotgun (WGS) entry which is preliminary data.</text>
</comment>
<feature type="region of interest" description="Disordered" evidence="1">
    <location>
        <begin position="10"/>
        <end position="31"/>
    </location>
</feature>
<protein>
    <submittedName>
        <fullName evidence="2">Uncharacterized protein</fullName>
    </submittedName>
</protein>
<name>A0A2V1GVP0_9GAMM</name>
<sequence length="336" mass="37209">MFASLIKLFSKQQTSESPASNSTGNTHSDQNKHAPEIVAQTIELFCHRLQNPRQSPPPLLCYQKQPEQKAGEALSGSEQQHALQQQWLPALSNALSLNQAFSLLPESQADCYAICWLTELAHKESAELQPVLMIEAATGQDEFSTLYVQSLDQNQQPISKPVATGQMDNALTHFRQLPITPDQLPDQDSNEKLPALFCLPVATIYLALEEFSKSDQADFFSAMQRGQDQLAELSESGSLISQSLCQLAVNAMLNRTQASMLPSLTADFEQLLAQVEVGIRELQSAMQNGNFKQQDCQIFTDELLLLVDAVFDGIKDNQSYKNLLQLQQQVISPQAA</sequence>
<evidence type="ECO:0000256" key="1">
    <source>
        <dbReference type="SAM" id="MobiDB-lite"/>
    </source>
</evidence>
<dbReference type="RefSeq" id="WP_116688965.1">
    <property type="nucleotide sequence ID" value="NZ_CAWNYD010000014.1"/>
</dbReference>
<dbReference type="Proteomes" id="UP000244906">
    <property type="component" value="Unassembled WGS sequence"/>
</dbReference>
<dbReference type="EMBL" id="QDDL01000014">
    <property type="protein sequence ID" value="PVZ63881.1"/>
    <property type="molecule type" value="Genomic_DNA"/>
</dbReference>
<evidence type="ECO:0000313" key="2">
    <source>
        <dbReference type="EMBL" id="PVZ63881.1"/>
    </source>
</evidence>
<evidence type="ECO:0000313" key="3">
    <source>
        <dbReference type="Proteomes" id="UP000244906"/>
    </source>
</evidence>
<reference evidence="2 3" key="1">
    <citation type="submission" date="2018-04" db="EMBL/GenBank/DDBJ databases">
        <title>Thalassorhabdus spongiae gen. nov., sp. nov., isolated from a marine sponge in South-West Iceland.</title>
        <authorList>
            <person name="Knobloch S."/>
            <person name="Daussin A."/>
            <person name="Johannsson R."/>
            <person name="Marteinsson V.T."/>
        </authorList>
    </citation>
    <scope>NUCLEOTIDE SEQUENCE [LARGE SCALE GENOMIC DNA]</scope>
    <source>
        <strain evidence="2 3">Hp12</strain>
    </source>
</reference>
<dbReference type="AlphaFoldDB" id="A0A2V1GVP0"/>
<proteinExistence type="predicted"/>
<organism evidence="2 3">
    <name type="scientific">Pelagibaculum spongiae</name>
    <dbReference type="NCBI Taxonomy" id="2080658"/>
    <lineage>
        <taxon>Bacteria</taxon>
        <taxon>Pseudomonadati</taxon>
        <taxon>Pseudomonadota</taxon>
        <taxon>Gammaproteobacteria</taxon>
        <taxon>Oceanospirillales</taxon>
        <taxon>Pelagibaculum</taxon>
    </lineage>
</organism>
<feature type="compositionally biased region" description="Polar residues" evidence="1">
    <location>
        <begin position="10"/>
        <end position="28"/>
    </location>
</feature>
<gene>
    <name evidence="2" type="ORF">DC094_20350</name>
</gene>
<accession>A0A2V1GVP0</accession>